<evidence type="ECO:0000256" key="1">
    <source>
        <dbReference type="ARBA" id="ARBA00004613"/>
    </source>
</evidence>
<reference evidence="8" key="1">
    <citation type="journal article" date="2017" name="Nat. Commun.">
        <title>The North American bullfrog draft genome provides insight into hormonal regulation of long noncoding RNA.</title>
        <authorList>
            <person name="Hammond S.A."/>
            <person name="Warren R.L."/>
            <person name="Vandervalk B.P."/>
            <person name="Kucuk E."/>
            <person name="Khan H."/>
            <person name="Gibb E.A."/>
            <person name="Pandoh P."/>
            <person name="Kirk H."/>
            <person name="Zhao Y."/>
            <person name="Jones M."/>
            <person name="Mungall A.J."/>
            <person name="Coope R."/>
            <person name="Pleasance S."/>
            <person name="Moore R.A."/>
            <person name="Holt R.A."/>
            <person name="Round J.M."/>
            <person name="Ohora S."/>
            <person name="Walle B.V."/>
            <person name="Veldhoen N."/>
            <person name="Helbing C.C."/>
            <person name="Birol I."/>
        </authorList>
    </citation>
    <scope>NUCLEOTIDE SEQUENCE [LARGE SCALE GENOMIC DNA]</scope>
</reference>
<dbReference type="SUPFAM" id="SSF69848">
    <property type="entry name" value="LCCL domain"/>
    <property type="match status" value="4"/>
</dbReference>
<evidence type="ECO:0000259" key="6">
    <source>
        <dbReference type="PROSITE" id="PS50820"/>
    </source>
</evidence>
<feature type="domain" description="LCCL" evidence="6">
    <location>
        <begin position="292"/>
        <end position="385"/>
    </location>
</feature>
<dbReference type="Proteomes" id="UP000228934">
    <property type="component" value="Unassembled WGS sequence"/>
</dbReference>
<dbReference type="Pfam" id="PF03815">
    <property type="entry name" value="LCCL"/>
    <property type="match status" value="4"/>
</dbReference>
<evidence type="ECO:0000256" key="2">
    <source>
        <dbReference type="ARBA" id="ARBA00022525"/>
    </source>
</evidence>
<dbReference type="SMART" id="SM00603">
    <property type="entry name" value="LCCL"/>
    <property type="match status" value="4"/>
</dbReference>
<feature type="domain" description="LCCL" evidence="6">
    <location>
        <begin position="406"/>
        <end position="499"/>
    </location>
</feature>
<dbReference type="PANTHER" id="PTHR31331:SF1">
    <property type="entry name" value="CYSTEINE RICH SECRETORY PROTEIN LCCL DOMAIN CONTAINING 2"/>
    <property type="match status" value="1"/>
</dbReference>
<feature type="non-terminal residue" evidence="7">
    <location>
        <position position="1"/>
    </location>
</feature>
<evidence type="ECO:0000256" key="5">
    <source>
        <dbReference type="ARBA" id="ARBA00023157"/>
    </source>
</evidence>
<dbReference type="EMBL" id="KV960025">
    <property type="protein sequence ID" value="PIO16157.1"/>
    <property type="molecule type" value="Genomic_DNA"/>
</dbReference>
<proteinExistence type="predicted"/>
<dbReference type="InterPro" id="IPR051957">
    <property type="entry name" value="CRISP-LCCL_domain"/>
</dbReference>
<dbReference type="PROSITE" id="PS50820">
    <property type="entry name" value="LCCL"/>
    <property type="match status" value="4"/>
</dbReference>
<dbReference type="FunFam" id="2.170.130.20:FF:000001">
    <property type="entry name" value="Cysteine-rich secretory protein LCCL domain-containing 1"/>
    <property type="match status" value="3"/>
</dbReference>
<evidence type="ECO:0000313" key="7">
    <source>
        <dbReference type="EMBL" id="PIO16157.1"/>
    </source>
</evidence>
<dbReference type="GO" id="GO:0005576">
    <property type="term" value="C:extracellular region"/>
    <property type="evidence" value="ECO:0007669"/>
    <property type="project" value="UniProtKB-SubCell"/>
</dbReference>
<keyword evidence="3" id="KW-0732">Signal</keyword>
<dbReference type="AlphaFoldDB" id="A0A2G9QKR4"/>
<comment type="subcellular location">
    <subcellularLocation>
        <location evidence="1">Secreted</location>
    </subcellularLocation>
</comment>
<feature type="domain" description="LCCL" evidence="6">
    <location>
        <begin position="64"/>
        <end position="157"/>
    </location>
</feature>
<evidence type="ECO:0000256" key="3">
    <source>
        <dbReference type="ARBA" id="ARBA00022729"/>
    </source>
</evidence>
<keyword evidence="4" id="KW-0677">Repeat</keyword>
<keyword evidence="2" id="KW-0964">Secreted</keyword>
<sequence>SSPHAEILGNNSGLVTVEKTFGQQSYTGSTRNGVTTIIELGWIICILWFKTQFPKPPIVPTQKPSVQATCSTTSRDLQDPIALVQCPSDCTVNGRNVWGTDVYTDDSSICKAAIHAGILGNTGGLVTVEKSPGQQSYTGSTRNGVTTNNYGAWSGSFVFHASSKPPTPKPTIVPTQKPPVQATCSTTSRDLQDSIALVQCPSDCTVNGRNVWGTDVYTDDSSICKAAIHAGILGNTGGLVTVEKSPGQQSYTGSTRNGVTTNNYGAWSGSFVLHASSKPPTPKPTIVPTQKPPVQATCSTTSRDLQDSIALVQCPSDCTVSGRNVWGTDVYTDDSSFCKAAIHAGILGNNGGLVTVEKTPGLSSYTGSTRNGVTTNYYGSWTGSFVLHCSSKPPTPKPTKIPTKKPPVQGTCATTARDLKGSITMVQCPSDCLVTEQNVWGTYIYTDDSSICKAAIHAGILENDGGLVAVKKIPGQSSYSGSSRNGITSNNYGSFSGSFIFHNLEEPETTESTDEQAQLIELVLG</sequence>
<keyword evidence="5" id="KW-1015">Disulfide bond</keyword>
<protein>
    <recommendedName>
        <fullName evidence="6">LCCL domain-containing protein</fullName>
    </recommendedName>
</protein>
<dbReference type="InterPro" id="IPR004043">
    <property type="entry name" value="LCCL"/>
</dbReference>
<gene>
    <name evidence="7" type="ORF">AB205_0005830</name>
</gene>
<feature type="domain" description="LCCL" evidence="6">
    <location>
        <begin position="178"/>
        <end position="271"/>
    </location>
</feature>
<accession>A0A2G9QKR4</accession>
<keyword evidence="8" id="KW-1185">Reference proteome</keyword>
<dbReference type="PANTHER" id="PTHR31331">
    <property type="entry name" value="LCCL DOMAIN PROTEIN (AFU_ORTHOLOGUE AFUA_5G08630)"/>
    <property type="match status" value="1"/>
</dbReference>
<evidence type="ECO:0000313" key="8">
    <source>
        <dbReference type="Proteomes" id="UP000228934"/>
    </source>
</evidence>
<dbReference type="InterPro" id="IPR036609">
    <property type="entry name" value="LCCL_sf"/>
</dbReference>
<name>A0A2G9QKR4_AQUCT</name>
<evidence type="ECO:0000256" key="4">
    <source>
        <dbReference type="ARBA" id="ARBA00022737"/>
    </source>
</evidence>
<dbReference type="Gene3D" id="2.170.130.20">
    <property type="entry name" value="LCCL-like domain"/>
    <property type="match status" value="4"/>
</dbReference>
<dbReference type="OrthoDB" id="9909417at2759"/>
<organism evidence="7 8">
    <name type="scientific">Aquarana catesbeiana</name>
    <name type="common">American bullfrog</name>
    <name type="synonym">Rana catesbeiana</name>
    <dbReference type="NCBI Taxonomy" id="8400"/>
    <lineage>
        <taxon>Eukaryota</taxon>
        <taxon>Metazoa</taxon>
        <taxon>Chordata</taxon>
        <taxon>Craniata</taxon>
        <taxon>Vertebrata</taxon>
        <taxon>Euteleostomi</taxon>
        <taxon>Amphibia</taxon>
        <taxon>Batrachia</taxon>
        <taxon>Anura</taxon>
        <taxon>Neobatrachia</taxon>
        <taxon>Ranoidea</taxon>
        <taxon>Ranidae</taxon>
        <taxon>Aquarana</taxon>
    </lineage>
</organism>